<dbReference type="PANTHER" id="PTHR43004">
    <property type="entry name" value="TRK SYSTEM POTASSIUM UPTAKE PROTEIN"/>
    <property type="match status" value="1"/>
</dbReference>
<evidence type="ECO:0000256" key="1">
    <source>
        <dbReference type="ARBA" id="ARBA00001974"/>
    </source>
</evidence>
<sequence>MRHFDVVVIGAGPTGLTAAAEIAREGHSVVVLEKRPQPSALSRAFGVHARTLELLDQRGLAEELTATGVTAPGLRLLGKAEIDLTRLPSPFPCILVTPQANVDGLLDRHAHAQGAVVERGVEMVDMVREADTVRVVGRRGDATEEWSCHYLIAADGVHSPVRRMTGQPFPGRSVLRSVVLADAYLDSPPQSLVTVNATKDSFAFLAPFGDGMYRVITWDRNDQQDKDAPVDPEAIRRVLRRTMGTAFGLGEVTWTSRFHCDERQLPSYRDGRVFFCGDAAHAHSPAGGQGMNTGIQDAANLGWKMAAVLDGADPRILDTYQAERHPVGRLVLRTSGAMIRAMTVRPLPLRLLRTALLRLVLGLRPTARKAALTFSGIGIAYPRRRGEHRLTGSRAPDLPLREGSRLFGSLRTPGFLLVLEQHATTPLDVPSSVRVVHREDDGPALLVRPDGYVAWAGDSTTEGWSTVHARWALPAGGSTTRRSPSTTRSAR</sequence>
<dbReference type="PANTHER" id="PTHR43004:SF19">
    <property type="entry name" value="BINDING MONOOXYGENASE, PUTATIVE (JCVI)-RELATED"/>
    <property type="match status" value="1"/>
</dbReference>
<protein>
    <submittedName>
        <fullName evidence="5">FAD-dependent oxidoreductase</fullName>
    </submittedName>
</protein>
<name>A0A7G1PEQ8_9ACTN</name>
<accession>A0A7G1PEQ8</accession>
<feature type="domain" description="FAD-binding" evidence="4">
    <location>
        <begin position="4"/>
        <end position="334"/>
    </location>
</feature>
<dbReference type="KEGG" id="sgm:GCM10017557_70850"/>
<organism evidence="5 6">
    <name type="scientific">Streptomyces aurantiacus</name>
    <dbReference type="NCBI Taxonomy" id="47760"/>
    <lineage>
        <taxon>Bacteria</taxon>
        <taxon>Bacillati</taxon>
        <taxon>Actinomycetota</taxon>
        <taxon>Actinomycetes</taxon>
        <taxon>Kitasatosporales</taxon>
        <taxon>Streptomycetaceae</taxon>
        <taxon>Streptomyces</taxon>
        <taxon>Streptomyces aurantiacus group</taxon>
    </lineage>
</organism>
<dbReference type="SUPFAM" id="SSF51905">
    <property type="entry name" value="FAD/NAD(P)-binding domain"/>
    <property type="match status" value="1"/>
</dbReference>
<evidence type="ECO:0000259" key="4">
    <source>
        <dbReference type="Pfam" id="PF01494"/>
    </source>
</evidence>
<dbReference type="Gene3D" id="3.50.50.60">
    <property type="entry name" value="FAD/NAD(P)-binding domain"/>
    <property type="match status" value="1"/>
</dbReference>
<dbReference type="AlphaFoldDB" id="A0A7G1PEQ8"/>
<dbReference type="PRINTS" id="PR00420">
    <property type="entry name" value="RNGMNOXGNASE"/>
</dbReference>
<keyword evidence="3" id="KW-0274">FAD</keyword>
<dbReference type="InterPro" id="IPR036188">
    <property type="entry name" value="FAD/NAD-bd_sf"/>
</dbReference>
<evidence type="ECO:0000256" key="3">
    <source>
        <dbReference type="ARBA" id="ARBA00022827"/>
    </source>
</evidence>
<gene>
    <name evidence="5" type="ORF">GCM10017557_70850</name>
</gene>
<dbReference type="InterPro" id="IPR002938">
    <property type="entry name" value="FAD-bd"/>
</dbReference>
<dbReference type="RefSeq" id="WP_246596613.1">
    <property type="nucleotide sequence ID" value="NZ_AP023440.1"/>
</dbReference>
<dbReference type="EMBL" id="AP023440">
    <property type="protein sequence ID" value="BCL32226.1"/>
    <property type="molecule type" value="Genomic_DNA"/>
</dbReference>
<proteinExistence type="predicted"/>
<keyword evidence="6" id="KW-1185">Reference proteome</keyword>
<evidence type="ECO:0000256" key="2">
    <source>
        <dbReference type="ARBA" id="ARBA00022630"/>
    </source>
</evidence>
<dbReference type="Pfam" id="PF21274">
    <property type="entry name" value="Rng_hyd_C"/>
    <property type="match status" value="1"/>
</dbReference>
<dbReference type="Gene3D" id="3.30.70.2450">
    <property type="match status" value="1"/>
</dbReference>
<dbReference type="Proteomes" id="UP000516444">
    <property type="component" value="Chromosome"/>
</dbReference>
<dbReference type="Gene3D" id="3.40.30.120">
    <property type="match status" value="1"/>
</dbReference>
<dbReference type="Pfam" id="PF01494">
    <property type="entry name" value="FAD_binding_3"/>
    <property type="match status" value="1"/>
</dbReference>
<comment type="cofactor">
    <cofactor evidence="1">
        <name>FAD</name>
        <dbReference type="ChEBI" id="CHEBI:57692"/>
    </cofactor>
</comment>
<reference evidence="5 6" key="1">
    <citation type="journal article" date="2014" name="Int. J. Syst. Evol. Microbiol.">
        <title>Complete genome sequence of Corynebacterium casei LMG S-19264T (=DSM 44701T), isolated from a smear-ripened cheese.</title>
        <authorList>
            <consortium name="US DOE Joint Genome Institute (JGI-PGF)"/>
            <person name="Walter F."/>
            <person name="Albersmeier A."/>
            <person name="Kalinowski J."/>
            <person name="Ruckert C."/>
        </authorList>
    </citation>
    <scope>NUCLEOTIDE SEQUENCE [LARGE SCALE GENOMIC DNA]</scope>
    <source>
        <strain evidence="5 6">JCM 4677</strain>
    </source>
</reference>
<dbReference type="InterPro" id="IPR050641">
    <property type="entry name" value="RIFMO-like"/>
</dbReference>
<dbReference type="GO" id="GO:0016709">
    <property type="term" value="F:oxidoreductase activity, acting on paired donors, with incorporation or reduction of molecular oxygen, NAD(P)H as one donor, and incorporation of one atom of oxygen"/>
    <property type="evidence" value="ECO:0007669"/>
    <property type="project" value="UniProtKB-ARBA"/>
</dbReference>
<evidence type="ECO:0000313" key="6">
    <source>
        <dbReference type="Proteomes" id="UP000516444"/>
    </source>
</evidence>
<keyword evidence="2" id="KW-0285">Flavoprotein</keyword>
<dbReference type="GO" id="GO:0071949">
    <property type="term" value="F:FAD binding"/>
    <property type="evidence" value="ECO:0007669"/>
    <property type="project" value="InterPro"/>
</dbReference>
<evidence type="ECO:0000313" key="5">
    <source>
        <dbReference type="EMBL" id="BCL32226.1"/>
    </source>
</evidence>